<keyword evidence="7 9" id="KW-1133">Transmembrane helix</keyword>
<feature type="transmembrane region" description="Helical" evidence="9">
    <location>
        <begin position="369"/>
        <end position="389"/>
    </location>
</feature>
<dbReference type="Pfam" id="PF00873">
    <property type="entry name" value="ACR_tran"/>
    <property type="match status" value="1"/>
</dbReference>
<keyword evidence="8 9" id="KW-0472">Membrane</keyword>
<evidence type="ECO:0000313" key="11">
    <source>
        <dbReference type="Proteomes" id="UP000682951"/>
    </source>
</evidence>
<organism evidence="10 11">
    <name type="scientific">Campylobacter anatolicus</name>
    <dbReference type="NCBI Taxonomy" id="2829105"/>
    <lineage>
        <taxon>Bacteria</taxon>
        <taxon>Pseudomonadati</taxon>
        <taxon>Campylobacterota</taxon>
        <taxon>Epsilonproteobacteria</taxon>
        <taxon>Campylobacterales</taxon>
        <taxon>Campylobacteraceae</taxon>
        <taxon>Campylobacter</taxon>
    </lineage>
</organism>
<comment type="caution">
    <text evidence="10">The sequence shown here is derived from an EMBL/GenBank/DDBJ whole genome shotgun (WGS) entry which is preliminary data.</text>
</comment>
<accession>A0ABS5HGS5</accession>
<dbReference type="SUPFAM" id="SSF82693">
    <property type="entry name" value="Multidrug efflux transporter AcrB pore domain, PN1, PN2, PC1 and PC2 subdomains"/>
    <property type="match status" value="4"/>
</dbReference>
<feature type="transmembrane region" description="Helical" evidence="9">
    <location>
        <begin position="474"/>
        <end position="501"/>
    </location>
</feature>
<dbReference type="PANTHER" id="PTHR32063:SF13">
    <property type="entry name" value="MULTIDRUG EFFLUX PUMP SUBUNIT ACRB-RELATED"/>
    <property type="match status" value="1"/>
</dbReference>
<dbReference type="Gene3D" id="3.30.70.1430">
    <property type="entry name" value="Multidrug efflux transporter AcrB pore domain"/>
    <property type="match status" value="2"/>
</dbReference>
<feature type="transmembrane region" description="Helical" evidence="9">
    <location>
        <begin position="12"/>
        <end position="33"/>
    </location>
</feature>
<feature type="transmembrane region" description="Helical" evidence="9">
    <location>
        <begin position="537"/>
        <end position="555"/>
    </location>
</feature>
<dbReference type="NCBIfam" id="TIGR00915">
    <property type="entry name" value="2A0602"/>
    <property type="match status" value="1"/>
</dbReference>
<dbReference type="InterPro" id="IPR001036">
    <property type="entry name" value="Acrflvin-R"/>
</dbReference>
<evidence type="ECO:0000256" key="4">
    <source>
        <dbReference type="ARBA" id="ARBA00022475"/>
    </source>
</evidence>
<gene>
    <name evidence="10" type="ORF">KDD93_01475</name>
</gene>
<feature type="transmembrane region" description="Helical" evidence="9">
    <location>
        <begin position="395"/>
        <end position="416"/>
    </location>
</feature>
<keyword evidence="6 9" id="KW-0812">Transmembrane</keyword>
<protein>
    <submittedName>
        <fullName evidence="10">Multidrug efflux RND transporter permease subunit</fullName>
    </submittedName>
</protein>
<dbReference type="SUPFAM" id="SSF82714">
    <property type="entry name" value="Multidrug efflux transporter AcrB TolC docking domain, DN and DC subdomains"/>
    <property type="match status" value="2"/>
</dbReference>
<feature type="transmembrane region" description="Helical" evidence="9">
    <location>
        <begin position="896"/>
        <end position="917"/>
    </location>
</feature>
<evidence type="ECO:0000256" key="3">
    <source>
        <dbReference type="ARBA" id="ARBA00022448"/>
    </source>
</evidence>
<evidence type="ECO:0000256" key="1">
    <source>
        <dbReference type="ARBA" id="ARBA00004429"/>
    </source>
</evidence>
<reference evidence="10 11" key="1">
    <citation type="submission" date="2021-04" db="EMBL/GenBank/DDBJ databases">
        <title>Molecular and phenotypic characterization and identification of bacterial isolates recovered from the Anatolian ground squirrels (Spermophilus xanthoprymnus) and which have the potential to form a new species in the Campylobacter genus.</title>
        <authorList>
            <person name="Aydin F."/>
            <person name="Abay S."/>
            <person name="Kayman T."/>
            <person name="Karakaya E."/>
            <person name="Mustak H.K."/>
            <person name="Mustak I.B."/>
            <person name="Bilgin N."/>
            <person name="Duzler A."/>
            <person name="Sahin O."/>
            <person name="Guran O."/>
            <person name="Saticioglu I.B."/>
        </authorList>
    </citation>
    <scope>NUCLEOTIDE SEQUENCE [LARGE SCALE GENOMIC DNA]</scope>
    <source>
        <strain evidence="11">faydin-G24</strain>
    </source>
</reference>
<name>A0ABS5HGS5_9BACT</name>
<dbReference type="PRINTS" id="PR00702">
    <property type="entry name" value="ACRIFLAVINRP"/>
</dbReference>
<sequence length="1051" mass="115515">MFSKFFINRPIFASVVSIIIVIAGLVSMLGLPIEEYPKLTPPQVSVSATYTGADAEAISTTVASILEDEINGVENMIYIQSTSSSSGTMSLNVYFKIGSSAKQATIDVNNRVQAALSRLPDEVQKVGVIVRERSSSILQVVSFTTDDPNMKRRELANYVLLNIADEIKRVKGVGDATVIGEQAYAMRIWLKPDQLSKFNMSVSEVLNAVSVQNKQYAAGKIGEQPLQDSKNPYVYSIKADGRYKTVEEFENIILRANPDGTMLKLKQVADVNIGSRSYAFNGFLNNQDTVPMLILLQNDANALETSNLVKKRLEELSASYPKGFKHTISYDTTKFVEVSIQEVIKTFIEAMFLVMIVMYLFLKSIRATIIPMLAVPVSIIGTFGGFYAMGFSINLITLFGLILAIGIVVDDAIIVIENVERIMHEKKDISVKDATIKAMEEVATPVISIVLVLSAVFIPVSFMEGFVGVIQKQFALTLVISVCISGFVALTLTPALTAIMLKRGENKPFWIVQKFNDFFDWSTDIFSAGVAKVIRHVILSLITIGIVIYSMTHLFNAIPKGLVPSEDKGYMMVISSLPPASAVARTIEETKKMGDMLMADPNIKYITQFAGYDMIAGALRENSIVNFVGTTDWSERKTPETSMDALIGKYNKVFWPSKESLSFVVNVPPIMGLSMTGGFEMYLQNRSGKTYQEIEKDVLEVVNKARQRPELTSVRTTLETNFPQFDINIDYEKAQLLGVSKADIFNTLAATMGSYYINDFNMFGKTYRVYARAGETYRNSPEDLRNIFVKSSNGNMISIGSLATLTRSMGPDLVDRFNLFPAAKVLGDPASGYTSGDAIKAIQEVVEDTLNKSEYSIAWAGTAYQEVVSTGAGTQAFVFGMIFVFLILAAQYERWLIPLAVITAVPFAVFGSLLATWARGLTNDVYFEVGLLLLIGLSAKNAILIVEFAMQERESGKSIFDAAVNAARLRFRPIIMTSIAFTLGVFPMVVSSGAGAASRHSLGTGVVGGMIAASTIAIFFVPLFYYLLENLNEKFWSKGKVVKRDGGELNA</sequence>
<feature type="transmembrane region" description="Helical" evidence="9">
    <location>
        <begin position="442"/>
        <end position="462"/>
    </location>
</feature>
<feature type="transmembrane region" description="Helical" evidence="9">
    <location>
        <begin position="872"/>
        <end position="889"/>
    </location>
</feature>
<dbReference type="Gene3D" id="1.20.1640.10">
    <property type="entry name" value="Multidrug efflux transporter AcrB transmembrane domain"/>
    <property type="match status" value="2"/>
</dbReference>
<dbReference type="Gene3D" id="3.30.70.1320">
    <property type="entry name" value="Multidrug efflux transporter AcrB pore domain like"/>
    <property type="match status" value="1"/>
</dbReference>
<keyword evidence="3" id="KW-0813">Transport</keyword>
<keyword evidence="4" id="KW-1003">Cell membrane</keyword>
<dbReference type="Gene3D" id="3.30.2090.10">
    <property type="entry name" value="Multidrug efflux transporter AcrB TolC docking domain, DN and DC subdomains"/>
    <property type="match status" value="2"/>
</dbReference>
<evidence type="ECO:0000256" key="7">
    <source>
        <dbReference type="ARBA" id="ARBA00022989"/>
    </source>
</evidence>
<dbReference type="RefSeq" id="WP_212141452.1">
    <property type="nucleotide sequence ID" value="NZ_JAGSSW010000001.1"/>
</dbReference>
<feature type="transmembrane region" description="Helical" evidence="9">
    <location>
        <begin position="971"/>
        <end position="990"/>
    </location>
</feature>
<feature type="transmembrane region" description="Helical" evidence="9">
    <location>
        <begin position="343"/>
        <end position="362"/>
    </location>
</feature>
<dbReference type="InterPro" id="IPR027463">
    <property type="entry name" value="AcrB_DN_DC_subdom"/>
</dbReference>
<dbReference type="Proteomes" id="UP000682951">
    <property type="component" value="Unassembled WGS sequence"/>
</dbReference>
<feature type="transmembrane region" description="Helical" evidence="9">
    <location>
        <begin position="1002"/>
        <end position="1028"/>
    </location>
</feature>
<proteinExistence type="inferred from homology"/>
<keyword evidence="11" id="KW-1185">Reference proteome</keyword>
<dbReference type="InterPro" id="IPR004764">
    <property type="entry name" value="MdtF-like"/>
</dbReference>
<dbReference type="EMBL" id="JAGSSW010000001">
    <property type="protein sequence ID" value="MBR8463246.1"/>
    <property type="molecule type" value="Genomic_DNA"/>
</dbReference>
<evidence type="ECO:0000256" key="5">
    <source>
        <dbReference type="ARBA" id="ARBA00022519"/>
    </source>
</evidence>
<comment type="subcellular location">
    <subcellularLocation>
        <location evidence="1">Cell inner membrane</location>
        <topology evidence="1">Multi-pass membrane protein</topology>
    </subcellularLocation>
</comment>
<dbReference type="PANTHER" id="PTHR32063">
    <property type="match status" value="1"/>
</dbReference>
<evidence type="ECO:0000256" key="8">
    <source>
        <dbReference type="ARBA" id="ARBA00023136"/>
    </source>
</evidence>
<comment type="similarity">
    <text evidence="2">Belongs to the resistance-nodulation-cell division (RND) (TC 2.A.6) family.</text>
</comment>
<evidence type="ECO:0000313" key="10">
    <source>
        <dbReference type="EMBL" id="MBR8463246.1"/>
    </source>
</evidence>
<dbReference type="Gene3D" id="3.30.70.1440">
    <property type="entry name" value="Multidrug efflux transporter AcrB pore domain"/>
    <property type="match status" value="1"/>
</dbReference>
<evidence type="ECO:0000256" key="6">
    <source>
        <dbReference type="ARBA" id="ARBA00022692"/>
    </source>
</evidence>
<evidence type="ECO:0000256" key="9">
    <source>
        <dbReference type="SAM" id="Phobius"/>
    </source>
</evidence>
<dbReference type="NCBIfam" id="NF000282">
    <property type="entry name" value="RND_permease_1"/>
    <property type="match status" value="1"/>
</dbReference>
<feature type="transmembrane region" description="Helical" evidence="9">
    <location>
        <begin position="929"/>
        <end position="950"/>
    </location>
</feature>
<evidence type="ECO:0000256" key="2">
    <source>
        <dbReference type="ARBA" id="ARBA00010942"/>
    </source>
</evidence>
<keyword evidence="5" id="KW-0997">Cell inner membrane</keyword>
<dbReference type="SUPFAM" id="SSF82866">
    <property type="entry name" value="Multidrug efflux transporter AcrB transmembrane domain"/>
    <property type="match status" value="2"/>
</dbReference>